<accession>A0A017T9U8</accession>
<proteinExistence type="predicted"/>
<dbReference type="AlphaFoldDB" id="A0A017T9U8"/>
<reference evidence="2 3" key="1">
    <citation type="submission" date="2013-05" db="EMBL/GenBank/DDBJ databases">
        <title>Genome assembly of Chondromyces apiculatus DSM 436.</title>
        <authorList>
            <person name="Sharma G."/>
            <person name="Khatri I."/>
            <person name="Kaur C."/>
            <person name="Mayilraj S."/>
            <person name="Subramanian S."/>
        </authorList>
    </citation>
    <scope>NUCLEOTIDE SEQUENCE [LARGE SCALE GENOMIC DNA]</scope>
    <source>
        <strain evidence="2 3">DSM 436</strain>
    </source>
</reference>
<dbReference type="InterPro" id="IPR009683">
    <property type="entry name" value="Extensin-like_C"/>
</dbReference>
<name>A0A017T9U8_9BACT</name>
<dbReference type="Proteomes" id="UP000019678">
    <property type="component" value="Unassembled WGS sequence"/>
</dbReference>
<dbReference type="Pfam" id="PF06904">
    <property type="entry name" value="Extensin-like_C"/>
    <property type="match status" value="1"/>
</dbReference>
<evidence type="ECO:0000313" key="3">
    <source>
        <dbReference type="Proteomes" id="UP000019678"/>
    </source>
</evidence>
<organism evidence="2 3">
    <name type="scientific">Chondromyces apiculatus DSM 436</name>
    <dbReference type="NCBI Taxonomy" id="1192034"/>
    <lineage>
        <taxon>Bacteria</taxon>
        <taxon>Pseudomonadati</taxon>
        <taxon>Myxococcota</taxon>
        <taxon>Polyangia</taxon>
        <taxon>Polyangiales</taxon>
        <taxon>Polyangiaceae</taxon>
        <taxon>Chondromyces</taxon>
    </lineage>
</organism>
<feature type="domain" description="Extensin-like C-terminal" evidence="1">
    <location>
        <begin position="42"/>
        <end position="245"/>
    </location>
</feature>
<dbReference type="EMBL" id="ASRX01000022">
    <property type="protein sequence ID" value="EYF05575.1"/>
    <property type="molecule type" value="Genomic_DNA"/>
</dbReference>
<gene>
    <name evidence="2" type="ORF">CAP_3123</name>
</gene>
<evidence type="ECO:0000313" key="2">
    <source>
        <dbReference type="EMBL" id="EYF05575.1"/>
    </source>
</evidence>
<protein>
    <submittedName>
        <fullName evidence="2">Extensin-like protein</fullName>
    </submittedName>
</protein>
<evidence type="ECO:0000259" key="1">
    <source>
        <dbReference type="Pfam" id="PF06904"/>
    </source>
</evidence>
<keyword evidence="3" id="KW-1185">Reference proteome</keyword>
<dbReference type="STRING" id="1192034.CAP_3123"/>
<sequence length="254" mass="26627">MIAVLVAVLAGALPVMGKPKVRYQQGWAGRPWARHAAMSGPQCLAELERRGVRAVRAPAEGAQGVMAPVRLPEGAGRVMYRTAAPAHVRARQPGDVMDCRMALSLAEFSKVLRAHGVVEVQMASAYRPARALGTQGARGVQGARGGQGGAVLEGLGLRHAGGLAVDVLRFGKEGGKGALVWLDVEHDFGGTLGAPVCGAGQEGLAGAAKALRALICEAAARHLFTSILTPNYDRAHKNHVHLEVTPGVQWELLR</sequence>
<dbReference type="eggNOG" id="COG3921">
    <property type="taxonomic scope" value="Bacteria"/>
</dbReference>
<comment type="caution">
    <text evidence="2">The sequence shown here is derived from an EMBL/GenBank/DDBJ whole genome shotgun (WGS) entry which is preliminary data.</text>
</comment>